<reference evidence="2 3" key="1">
    <citation type="journal article" date="2017" name="Plant Biotechnol. J.">
        <title>A comprehensive draft genome sequence for lupin (Lupinus angustifolius), an emerging health food: insights into plant-microbe interactions and legume evolution.</title>
        <authorList>
            <person name="Hane J.K."/>
            <person name="Ming Y."/>
            <person name="Kamphuis L.G."/>
            <person name="Nelson M.N."/>
            <person name="Garg G."/>
            <person name="Atkins C.A."/>
            <person name="Bayer P.E."/>
            <person name="Bravo A."/>
            <person name="Bringans S."/>
            <person name="Cannon S."/>
            <person name="Edwards D."/>
            <person name="Foley R."/>
            <person name="Gao L.L."/>
            <person name="Harrison M.J."/>
            <person name="Huang W."/>
            <person name="Hurgobin B."/>
            <person name="Li S."/>
            <person name="Liu C.W."/>
            <person name="McGrath A."/>
            <person name="Morahan G."/>
            <person name="Murray J."/>
            <person name="Weller J."/>
            <person name="Jian J."/>
            <person name="Singh K.B."/>
        </authorList>
    </citation>
    <scope>NUCLEOTIDE SEQUENCE [LARGE SCALE GENOMIC DNA]</scope>
    <source>
        <strain evidence="3">cv. Tanjil</strain>
        <tissue evidence="2">Whole plant</tissue>
    </source>
</reference>
<evidence type="ECO:0000313" key="2">
    <source>
        <dbReference type="EMBL" id="OIW20389.1"/>
    </source>
</evidence>
<dbReference type="Proteomes" id="UP000188354">
    <property type="component" value="Unassembled WGS sequence"/>
</dbReference>
<name>A0A394DBD3_LUPAN</name>
<comment type="caution">
    <text evidence="2">The sequence shown here is derived from an EMBL/GenBank/DDBJ whole genome shotgun (WGS) entry which is preliminary data.</text>
</comment>
<feature type="compositionally biased region" description="Basic and acidic residues" evidence="1">
    <location>
        <begin position="9"/>
        <end position="30"/>
    </location>
</feature>
<evidence type="ECO:0000256" key="1">
    <source>
        <dbReference type="SAM" id="MobiDB-lite"/>
    </source>
</evidence>
<dbReference type="KEGG" id="lang:109338239"/>
<proteinExistence type="predicted"/>
<dbReference type="InterPro" id="IPR053234">
    <property type="entry name" value="RPM1_Interactor"/>
</dbReference>
<dbReference type="PANTHER" id="PTHR33443">
    <property type="entry name" value="ZGC:112980"/>
    <property type="match status" value="1"/>
</dbReference>
<dbReference type="EMBL" id="MLAU01008302">
    <property type="protein sequence ID" value="OIW20389.1"/>
    <property type="molecule type" value="Genomic_DNA"/>
</dbReference>
<gene>
    <name evidence="2" type="ORF">TanjilG_09598</name>
</gene>
<protein>
    <submittedName>
        <fullName evidence="2">Uncharacterized protein</fullName>
    </submittedName>
</protein>
<keyword evidence="3" id="KW-1185">Reference proteome</keyword>
<dbReference type="PANTHER" id="PTHR33443:SF30">
    <property type="entry name" value="SARCOSINE DEHYDROGENASE-2C PROTEIN"/>
    <property type="match status" value="1"/>
</dbReference>
<sequence length="185" mass="21511">MEEDQSAEEELHSDSPKEKNHEEESFTPEKEECYECNELNIYSPKEVTPSSISFIACLKRKEDMKRFEETNDCFILDFDPFVSLELFKPSLNDNDDDADLSVIAEKGPVPCRDYPHSRHFCLKFPFSTTPHESCCEMCFCYVCDLAAPCKYWTQPLDPHCNADSSCYWMEQRKMQKIIGIAEEAQ</sequence>
<dbReference type="OrthoDB" id="266020at2759"/>
<dbReference type="Gramene" id="OIW20389">
    <property type="protein sequence ID" value="OIW20389"/>
    <property type="gene ID" value="TanjilG_09598"/>
</dbReference>
<accession>A0A394DBD3</accession>
<organism evidence="2 3">
    <name type="scientific">Lupinus angustifolius</name>
    <name type="common">Narrow-leaved blue lupine</name>
    <dbReference type="NCBI Taxonomy" id="3871"/>
    <lineage>
        <taxon>Eukaryota</taxon>
        <taxon>Viridiplantae</taxon>
        <taxon>Streptophyta</taxon>
        <taxon>Embryophyta</taxon>
        <taxon>Tracheophyta</taxon>
        <taxon>Spermatophyta</taxon>
        <taxon>Magnoliopsida</taxon>
        <taxon>eudicotyledons</taxon>
        <taxon>Gunneridae</taxon>
        <taxon>Pentapetalae</taxon>
        <taxon>rosids</taxon>
        <taxon>fabids</taxon>
        <taxon>Fabales</taxon>
        <taxon>Fabaceae</taxon>
        <taxon>Papilionoideae</taxon>
        <taxon>50 kb inversion clade</taxon>
        <taxon>genistoids sensu lato</taxon>
        <taxon>core genistoids</taxon>
        <taxon>Genisteae</taxon>
        <taxon>Lupinus</taxon>
    </lineage>
</organism>
<feature type="region of interest" description="Disordered" evidence="1">
    <location>
        <begin position="1"/>
        <end position="30"/>
    </location>
</feature>
<dbReference type="AlphaFoldDB" id="A0A394DBD3"/>
<evidence type="ECO:0000313" key="3">
    <source>
        <dbReference type="Proteomes" id="UP000188354"/>
    </source>
</evidence>